<gene>
    <name evidence="2" type="primary">ywjB</name>
    <name evidence="2" type="ORF">LACPI_0350</name>
</gene>
<dbReference type="Pfam" id="PF06133">
    <property type="entry name" value="Com_YlbF"/>
    <property type="match status" value="1"/>
</dbReference>
<dbReference type="InterPro" id="IPR023378">
    <property type="entry name" value="YheA/YmcA-like_dom_sf"/>
</dbReference>
<dbReference type="AlphaFoldDB" id="A0A0D6DVN3"/>
<dbReference type="Gene3D" id="1.20.1500.10">
    <property type="entry name" value="YheA/YmcA-like"/>
    <property type="match status" value="1"/>
</dbReference>
<proteinExistence type="predicted"/>
<dbReference type="InterPro" id="IPR016783">
    <property type="entry name" value="Biofilm_formation_YmcA"/>
</dbReference>
<dbReference type="InterPro" id="IPR010368">
    <property type="entry name" value="Com_YlbF"/>
</dbReference>
<dbReference type="EMBL" id="LN774769">
    <property type="protein sequence ID" value="CEN27550.1"/>
    <property type="molecule type" value="Genomic_DNA"/>
</dbReference>
<reference evidence="3" key="1">
    <citation type="submission" date="2015-01" db="EMBL/GenBank/DDBJ databases">
        <authorList>
            <person name="Andreevskaya M."/>
        </authorList>
    </citation>
    <scope>NUCLEOTIDE SEQUENCE [LARGE SCALE GENOMIC DNA]</scope>
    <source>
        <strain evidence="3">MKFS47</strain>
    </source>
</reference>
<feature type="coiled-coil region" evidence="1">
    <location>
        <begin position="92"/>
        <end position="123"/>
    </location>
</feature>
<keyword evidence="1" id="KW-0175">Coiled coil</keyword>
<dbReference type="SUPFAM" id="SSF158622">
    <property type="entry name" value="YheA/YmcA-like"/>
    <property type="match status" value="1"/>
</dbReference>
<evidence type="ECO:0000313" key="3">
    <source>
        <dbReference type="Proteomes" id="UP000033166"/>
    </source>
</evidence>
<organism evidence="2 3">
    <name type="scientific">Pseudolactococcus piscium MKFS47</name>
    <dbReference type="NCBI Taxonomy" id="297352"/>
    <lineage>
        <taxon>Bacteria</taxon>
        <taxon>Bacillati</taxon>
        <taxon>Bacillota</taxon>
        <taxon>Bacilli</taxon>
        <taxon>Lactobacillales</taxon>
        <taxon>Streptococcaceae</taxon>
        <taxon>Pseudolactococcus</taxon>
    </lineage>
</organism>
<sequence length="125" mass="14198">MPSNQTDSALSDYDLTVNRLLSKLAQHPTVIQFQAAESKLKATSALYALEVEMKALAKDAVLYKKIGKVKAYQETMARSKVVEAQLNNEPILIDYRRKMTAANELLQHLLQNLETQINEELHREN</sequence>
<dbReference type="HOGENOM" id="CLU_141458_0_1_9"/>
<name>A0A0D6DVN3_9LACT</name>
<dbReference type="Proteomes" id="UP000033166">
    <property type="component" value="Chromosome I"/>
</dbReference>
<dbReference type="KEGG" id="lpk:LACPI_0350"/>
<dbReference type="PIRSF" id="PIRSF021287">
    <property type="entry name" value="Biofilm_formation_YmcA"/>
    <property type="match status" value="1"/>
</dbReference>
<evidence type="ECO:0000256" key="1">
    <source>
        <dbReference type="SAM" id="Coils"/>
    </source>
</evidence>
<accession>A0A0D6DVN3</accession>
<protein>
    <submittedName>
        <fullName evidence="2">Uncharacterized membrane protein YwjB</fullName>
    </submittedName>
</protein>
<dbReference type="STRING" id="1364.LP2241_10335"/>
<dbReference type="RefSeq" id="WP_047914815.1">
    <property type="nucleotide sequence ID" value="NZ_LN774769.1"/>
</dbReference>
<evidence type="ECO:0000313" key="2">
    <source>
        <dbReference type="EMBL" id="CEN27550.1"/>
    </source>
</evidence>